<organism evidence="3 4">
    <name type="scientific">Clonostachys byssicola</name>
    <dbReference type="NCBI Taxonomy" id="160290"/>
    <lineage>
        <taxon>Eukaryota</taxon>
        <taxon>Fungi</taxon>
        <taxon>Dikarya</taxon>
        <taxon>Ascomycota</taxon>
        <taxon>Pezizomycotina</taxon>
        <taxon>Sordariomycetes</taxon>
        <taxon>Hypocreomycetidae</taxon>
        <taxon>Hypocreales</taxon>
        <taxon>Bionectriaceae</taxon>
        <taxon>Clonostachys</taxon>
    </lineage>
</organism>
<feature type="region of interest" description="Disordered" evidence="1">
    <location>
        <begin position="1"/>
        <end position="28"/>
    </location>
</feature>
<dbReference type="EMBL" id="CABFNO020001469">
    <property type="protein sequence ID" value="CAG9990262.1"/>
    <property type="molecule type" value="Genomic_DNA"/>
</dbReference>
<reference evidence="3" key="1">
    <citation type="submission" date="2021-10" db="EMBL/GenBank/DDBJ databases">
        <authorList>
            <person name="Piombo E."/>
        </authorList>
    </citation>
    <scope>NUCLEOTIDE SEQUENCE</scope>
</reference>
<feature type="compositionally biased region" description="Acidic residues" evidence="1">
    <location>
        <begin position="727"/>
        <end position="743"/>
    </location>
</feature>
<gene>
    <name evidence="3" type="ORF">CBYS24578_00012491</name>
</gene>
<comment type="caution">
    <text evidence="3">The sequence shown here is derived from an EMBL/GenBank/DDBJ whole genome shotgun (WGS) entry which is preliminary data.</text>
</comment>
<keyword evidence="4" id="KW-1185">Reference proteome</keyword>
<dbReference type="Pfam" id="PF06985">
    <property type="entry name" value="HET"/>
    <property type="match status" value="1"/>
</dbReference>
<dbReference type="InterPro" id="IPR052895">
    <property type="entry name" value="HetReg/Transcr_Mod"/>
</dbReference>
<evidence type="ECO:0000256" key="1">
    <source>
        <dbReference type="SAM" id="MobiDB-lite"/>
    </source>
</evidence>
<accession>A0A9N9UJE8</accession>
<dbReference type="PANTHER" id="PTHR24148:SF64">
    <property type="entry name" value="HETEROKARYON INCOMPATIBILITY DOMAIN-CONTAINING PROTEIN"/>
    <property type="match status" value="1"/>
</dbReference>
<dbReference type="InterPro" id="IPR010730">
    <property type="entry name" value="HET"/>
</dbReference>
<dbReference type="OrthoDB" id="5029321at2759"/>
<protein>
    <recommendedName>
        <fullName evidence="2">Heterokaryon incompatibility domain-containing protein</fullName>
    </recommendedName>
</protein>
<evidence type="ECO:0000259" key="2">
    <source>
        <dbReference type="Pfam" id="PF06985"/>
    </source>
</evidence>
<sequence length="1108" mass="126181">MVSDLIDFGKREATPPHPPPSGPGREQWSGWAAWDQHCRLQQQRRRLDAVFQLITPSIQYFYALDEETLSTIKLPDLELPEPPNLESCTRDQMHRFLHDFHRSVFDLALPRSLDHDHRHSTRQTTLGRYRQPYKSLQVSNSISLVRLLEVLPSTDERGPILTRLFTADLDSNDRPQYRAVSYAWGEMSSEGQKCHIYVSGFKRTVTPNLLSALSCLRHHHHPRILWIDSICINQADDEERSQQVGLMARIYAEAHRVLVYLGPSTPLSTSFFSILQDLAGNADNDAGEESHRDHDHNYDHDHDYADYQNRNADPMFWKKCHDSGPDLIEGFIELCTRTWWTRIWVLQEYSLNKRDPVFYCGRLKVHNAVLTKNFNRIYEWVEHRKRHPTQLKNCSHPACDKLIVSATHDAGEILSREPEDKEDEQQTTDGCKILESTDGKDPKGWIPQQGSHGRLWSIWGRRVWRVHHVLTWRYFCSPASLPVFSTMGMQAQCTMPHDVVYGLRELMDPLFKSLFPPDYTMPISKLFSRLAVYVLVVDMFPNIFWHFPYRLRDRLQEGEVAVPSWVPDFTRPRAERAAELAPSHARLHSEDWEHSPHIFDRVLFMNGLLLDEVVEAFPLPSHDPFLLLQQLWYIERLYMDPSYLHRDDEQQRETFHEMLTALNGITAYPSIAWATRDAGSPTSDVSIVEVIGELAELQPLVAESLRSYLDKIPSIVDVIMGKEHCDDEESAERTCEEDEEGSDREDASGLARPVRAMNIATGDSGGIPCIDRKGYILQIGKRLFELVDFLTAAPTWTDLVGICAFDYHNLRAQVLHRLCIGSAQKIAESIGHMPNYEYLQERLGPRQRTSEYGTTHAPAVYGKYLKAIENGVCHPLETHFREAFVIDLAAKFHKATASMIGLEGDSIFRDADGQAVSQEAERESAERPQPIACTIPVAWLSDASSEGWQGEERLAYDGDLSSLGFPHFEDGYPFGSLTRWRQPERLIKYDVHIGLQCVVAALAGRELFLTETGLVGLTGVGVAGVERGDDIFMLQGMSHLLIARLEPSPAPGAAGRSRREMSTRGMRREIVGTSTVKGIDPKDGVVEGATIPSWFKPITDARGRYRFC</sequence>
<feature type="domain" description="Heterokaryon incompatibility" evidence="2">
    <location>
        <begin position="177"/>
        <end position="348"/>
    </location>
</feature>
<evidence type="ECO:0000313" key="4">
    <source>
        <dbReference type="Proteomes" id="UP000754883"/>
    </source>
</evidence>
<evidence type="ECO:0000313" key="3">
    <source>
        <dbReference type="EMBL" id="CAG9990262.1"/>
    </source>
</evidence>
<dbReference type="PANTHER" id="PTHR24148">
    <property type="entry name" value="ANKYRIN REPEAT DOMAIN-CONTAINING PROTEIN 39 HOMOLOG-RELATED"/>
    <property type="match status" value="1"/>
</dbReference>
<dbReference type="Proteomes" id="UP000754883">
    <property type="component" value="Unassembled WGS sequence"/>
</dbReference>
<proteinExistence type="predicted"/>
<dbReference type="AlphaFoldDB" id="A0A9N9UJE8"/>
<name>A0A9N9UJE8_9HYPO</name>
<feature type="region of interest" description="Disordered" evidence="1">
    <location>
        <begin position="727"/>
        <end position="749"/>
    </location>
</feature>